<sequence>INVLANALKYINNAEKSGKRQVLLRPGSKVIINFLTLMTKHGYIGKFEFVEDHRLGKILLISPRFDVPISIDKWTNNLLPFRQCGYVLEMKHGYIGEFESVDDHRSGEIMVISPRFDVPINIALLPSPQGGYVVLTTCGDIINNEEDRRKNLGGKIL</sequence>
<reference evidence="5" key="1">
    <citation type="submission" date="2013-02" db="EMBL/GenBank/DDBJ databases">
        <authorList>
            <person name="Hughes D."/>
        </authorList>
    </citation>
    <scope>NUCLEOTIDE SEQUENCE</scope>
    <source>
        <strain>Durham</strain>
        <strain evidence="5">NC isolate 2 -- Noor lab</strain>
    </source>
</reference>
<dbReference type="EnsemblMetazoa" id="MESCA007427-RA">
    <property type="protein sequence ID" value="MESCA007427-PA"/>
    <property type="gene ID" value="MESCA007427"/>
</dbReference>
<dbReference type="InterPro" id="IPR000630">
    <property type="entry name" value="Ribosomal_uS8"/>
</dbReference>
<evidence type="ECO:0000313" key="5">
    <source>
        <dbReference type="Proteomes" id="UP000015102"/>
    </source>
</evidence>
<proteinExistence type="inferred from homology"/>
<dbReference type="EMBL" id="CAQQ02068272">
    <property type="status" value="NOT_ANNOTATED_CDS"/>
    <property type="molecule type" value="Genomic_DNA"/>
</dbReference>
<dbReference type="GO" id="GO:1990904">
    <property type="term" value="C:ribonucleoprotein complex"/>
    <property type="evidence" value="ECO:0007669"/>
    <property type="project" value="UniProtKB-KW"/>
</dbReference>
<keyword evidence="2" id="KW-0689">Ribosomal protein</keyword>
<comment type="similarity">
    <text evidence="1">Belongs to the universal ribosomal protein uS8 family.</text>
</comment>
<protein>
    <recommendedName>
        <fullName evidence="6">40S ribosomal protein S15a</fullName>
    </recommendedName>
</protein>
<dbReference type="OMA" id="EWANNIL"/>
<dbReference type="Proteomes" id="UP000015102">
    <property type="component" value="Unassembled WGS sequence"/>
</dbReference>
<reference evidence="4" key="2">
    <citation type="submission" date="2015-06" db="UniProtKB">
        <authorList>
            <consortium name="EnsemblMetazoa"/>
        </authorList>
    </citation>
    <scope>IDENTIFICATION</scope>
</reference>
<evidence type="ECO:0000313" key="4">
    <source>
        <dbReference type="EnsemblMetazoa" id="MESCA007427-PA"/>
    </source>
</evidence>
<dbReference type="PANTHER" id="PTHR11758">
    <property type="entry name" value="40S RIBOSOMAL PROTEIN S15A"/>
    <property type="match status" value="1"/>
</dbReference>
<dbReference type="GO" id="GO:0006412">
    <property type="term" value="P:translation"/>
    <property type="evidence" value="ECO:0007669"/>
    <property type="project" value="InterPro"/>
</dbReference>
<keyword evidence="5" id="KW-1185">Reference proteome</keyword>
<dbReference type="AlphaFoldDB" id="T1GUL2"/>
<dbReference type="Gene3D" id="3.30.1490.10">
    <property type="match status" value="1"/>
</dbReference>
<organism evidence="4 5">
    <name type="scientific">Megaselia scalaris</name>
    <name type="common">Humpbacked fly</name>
    <name type="synonym">Phora scalaris</name>
    <dbReference type="NCBI Taxonomy" id="36166"/>
    <lineage>
        <taxon>Eukaryota</taxon>
        <taxon>Metazoa</taxon>
        <taxon>Ecdysozoa</taxon>
        <taxon>Arthropoda</taxon>
        <taxon>Hexapoda</taxon>
        <taxon>Insecta</taxon>
        <taxon>Pterygota</taxon>
        <taxon>Neoptera</taxon>
        <taxon>Endopterygota</taxon>
        <taxon>Diptera</taxon>
        <taxon>Brachycera</taxon>
        <taxon>Muscomorpha</taxon>
        <taxon>Platypezoidea</taxon>
        <taxon>Phoridae</taxon>
        <taxon>Megaseliini</taxon>
        <taxon>Megaselia</taxon>
    </lineage>
</organism>
<dbReference type="STRING" id="36166.T1GUL2"/>
<evidence type="ECO:0000256" key="1">
    <source>
        <dbReference type="ARBA" id="ARBA00006471"/>
    </source>
</evidence>
<name>T1GUL2_MEGSC</name>
<dbReference type="SUPFAM" id="SSF56047">
    <property type="entry name" value="Ribosomal protein S8"/>
    <property type="match status" value="2"/>
</dbReference>
<evidence type="ECO:0008006" key="6">
    <source>
        <dbReference type="Google" id="ProtNLM"/>
    </source>
</evidence>
<dbReference type="InterPro" id="IPR035987">
    <property type="entry name" value="Ribosomal_uS8_sf"/>
</dbReference>
<dbReference type="GO" id="GO:0005840">
    <property type="term" value="C:ribosome"/>
    <property type="evidence" value="ECO:0007669"/>
    <property type="project" value="UniProtKB-KW"/>
</dbReference>
<dbReference type="GO" id="GO:0003735">
    <property type="term" value="F:structural constituent of ribosome"/>
    <property type="evidence" value="ECO:0007669"/>
    <property type="project" value="InterPro"/>
</dbReference>
<dbReference type="FunFam" id="3.30.1370.30:FF:000001">
    <property type="entry name" value="40S ribosomal protein S15a"/>
    <property type="match status" value="1"/>
</dbReference>
<accession>T1GUL2</accession>
<dbReference type="Gene3D" id="3.30.1370.30">
    <property type="match status" value="2"/>
</dbReference>
<dbReference type="HOGENOM" id="CLU_098428_1_1_1"/>
<keyword evidence="3" id="KW-0687">Ribonucleoprotein</keyword>
<evidence type="ECO:0000256" key="3">
    <source>
        <dbReference type="ARBA" id="ARBA00023274"/>
    </source>
</evidence>
<dbReference type="Pfam" id="PF00410">
    <property type="entry name" value="Ribosomal_S8"/>
    <property type="match status" value="1"/>
</dbReference>
<evidence type="ECO:0000256" key="2">
    <source>
        <dbReference type="ARBA" id="ARBA00022980"/>
    </source>
</evidence>